<dbReference type="EMBL" id="LT629688">
    <property type="protein sequence ID" value="SDD32497.1"/>
    <property type="molecule type" value="Genomic_DNA"/>
</dbReference>
<evidence type="ECO:0000313" key="2">
    <source>
        <dbReference type="EMBL" id="SDD32497.1"/>
    </source>
</evidence>
<dbReference type="InterPro" id="IPR052519">
    <property type="entry name" value="Euk-type_GlcNAc_Kinase"/>
</dbReference>
<gene>
    <name evidence="2" type="ORF">SAMN04489747_0706</name>
</gene>
<evidence type="ECO:0000313" key="3">
    <source>
        <dbReference type="Proteomes" id="UP000198546"/>
    </source>
</evidence>
<dbReference type="InterPro" id="IPR002731">
    <property type="entry name" value="ATPase_BadF"/>
</dbReference>
<accession>A0A1G6TVV2</accession>
<protein>
    <submittedName>
        <fullName evidence="2">BadF-type ATPase</fullName>
    </submittedName>
</protein>
<feature type="domain" description="ATPase BadF/BadG/BcrA/BcrD type" evidence="1">
    <location>
        <begin position="5"/>
        <end position="272"/>
    </location>
</feature>
<organism evidence="2 3">
    <name type="scientific">Auraticoccus monumenti</name>
    <dbReference type="NCBI Taxonomy" id="675864"/>
    <lineage>
        <taxon>Bacteria</taxon>
        <taxon>Bacillati</taxon>
        <taxon>Actinomycetota</taxon>
        <taxon>Actinomycetes</taxon>
        <taxon>Propionibacteriales</taxon>
        <taxon>Propionibacteriaceae</taxon>
        <taxon>Auraticoccus</taxon>
    </lineage>
</organism>
<dbReference type="Proteomes" id="UP000198546">
    <property type="component" value="Chromosome i"/>
</dbReference>
<dbReference type="STRING" id="675864.SAMN04489747_0706"/>
<keyword evidence="3" id="KW-1185">Reference proteome</keyword>
<dbReference type="Gene3D" id="3.30.420.40">
    <property type="match status" value="2"/>
</dbReference>
<sequence length="316" mass="32178">MSLVLGLDAGGTSTRCLVTDERGVVHGRGRAGGGNPIARPPAEALEQFRLAVSAAVSDVDPSQVEVALLGVAGTGDRPEMPDVLGAVLRSCGVGCPVLVRGDAEVAFAAGTPEPDGTVLIAGTGAVSAQVVGGREGRTHDGWGWLLGDDGSGFWIGREAVRVALRSFDTGEPGPLAARVLELLTGGAVGRSELVLRVHADPPVALAALAPLVLEAAVEGDPEAVDVVERAADRLLAAVDAVRPPGESTPVVLAGGIASSVVVGEPLVARLGERWPAAPLRVVVSAEAGAAWLAARLRWPDVGEDVHRRLCQPRVVA</sequence>
<reference evidence="2 3" key="1">
    <citation type="submission" date="2016-10" db="EMBL/GenBank/DDBJ databases">
        <authorList>
            <person name="de Groot N.N."/>
        </authorList>
    </citation>
    <scope>NUCLEOTIDE SEQUENCE [LARGE SCALE GENOMIC DNA]</scope>
    <source>
        <strain evidence="2 3">MON 2.2</strain>
    </source>
</reference>
<name>A0A1G6TVV2_9ACTN</name>
<dbReference type="InterPro" id="IPR043129">
    <property type="entry name" value="ATPase_NBD"/>
</dbReference>
<dbReference type="PANTHER" id="PTHR43190:SF3">
    <property type="entry name" value="N-ACETYL-D-GLUCOSAMINE KINASE"/>
    <property type="match status" value="1"/>
</dbReference>
<dbReference type="SUPFAM" id="SSF53067">
    <property type="entry name" value="Actin-like ATPase domain"/>
    <property type="match status" value="2"/>
</dbReference>
<proteinExistence type="predicted"/>
<dbReference type="PANTHER" id="PTHR43190">
    <property type="entry name" value="N-ACETYL-D-GLUCOSAMINE KINASE"/>
    <property type="match status" value="1"/>
</dbReference>
<dbReference type="AlphaFoldDB" id="A0A1G6TVV2"/>
<dbReference type="RefSeq" id="WP_090590691.1">
    <property type="nucleotide sequence ID" value="NZ_LT629688.1"/>
</dbReference>
<dbReference type="Pfam" id="PF01869">
    <property type="entry name" value="BcrAD_BadFG"/>
    <property type="match status" value="1"/>
</dbReference>
<dbReference type="OrthoDB" id="8701357at2"/>
<evidence type="ECO:0000259" key="1">
    <source>
        <dbReference type="Pfam" id="PF01869"/>
    </source>
</evidence>